<dbReference type="Pfam" id="PF13193">
    <property type="entry name" value="AMP-binding_C"/>
    <property type="match status" value="1"/>
</dbReference>
<keyword evidence="6" id="KW-1185">Reference proteome</keyword>
<sequence>MCTSRFNIFNHSNNSFFTPGTQLANIAKAKPDDPAIVYISPKNTESVMTWRALEELSNRIAWYLMDQGIRSGKSVVVALPNIPTHIALAFGIWKAGACYVPVSDRLPRRNLLEICGCVSPSLVVTNRWKPSKYFSLSSTKLKEVCQEYPAEMPPDTLAVPNLANCTGGTSGKTKVVLQNMPAGGSDEGLRAWFAMTGMRFEMRQLLAGPLFHGAPHSVAFNGLFCGNTLYMPSCFDQRAIVALIKKHQIEYVQLVPTLMQRIIKMPDFNPEDLGSLKVLCHTGGVCSPDLKKEWFRILSPEKIYEIYSMTECVGITSIRGDEWLIHEGSVGKMPCGSIAIRDDNGQDLPVGQAGNIYMSWTENAPEIGFLNSPPPEISKDGFRSVGDIGYIDNDGYLYFVDRRSDMIVTGGENVFANEVETVLKKSKKVLDVVVVGIPDKEWGHRIHAIVETKEPVSDKSLIRLALDYLPPYKIPKSFEFVDEIPRNANGKVVRSTLVEQYIKNNSDSNGD</sequence>
<dbReference type="PANTHER" id="PTHR43201:SF5">
    <property type="entry name" value="MEDIUM-CHAIN ACYL-COA LIGASE ACSF2, MITOCHONDRIAL"/>
    <property type="match status" value="1"/>
</dbReference>
<dbReference type="GO" id="GO:0016874">
    <property type="term" value="F:ligase activity"/>
    <property type="evidence" value="ECO:0007669"/>
    <property type="project" value="UniProtKB-KW"/>
</dbReference>
<dbReference type="Proteomes" id="UP001305815">
    <property type="component" value="Chromosome"/>
</dbReference>
<reference evidence="6" key="1">
    <citation type="journal article" date="2023" name="Int. J. Syst. Evol. Microbiol.">
        <title>Claveliimonas bilis gen. nov., sp. nov., deoxycholic acid-producing bacteria isolated from human faeces, and reclassification of Sellimonas monacensis Zenner et al. 2021 as Claveliimonas monacensis comb. nov.</title>
        <authorList>
            <person name="Hisatomi A."/>
            <person name="Kastawa N.W.E.P.G."/>
            <person name="Song I."/>
            <person name="Ohkuma M."/>
            <person name="Fukiya S."/>
            <person name="Sakamoto M."/>
        </authorList>
    </citation>
    <scope>NUCLEOTIDE SEQUENCE [LARGE SCALE GENOMIC DNA]</scope>
    <source>
        <strain evidence="6">12BBH14</strain>
    </source>
</reference>
<evidence type="ECO:0000259" key="4">
    <source>
        <dbReference type="Pfam" id="PF13193"/>
    </source>
</evidence>
<dbReference type="InterPro" id="IPR000873">
    <property type="entry name" value="AMP-dep_synth/lig_dom"/>
</dbReference>
<feature type="domain" description="AMP-binding enzyme C-terminal" evidence="4">
    <location>
        <begin position="418"/>
        <end position="491"/>
    </location>
</feature>
<dbReference type="Pfam" id="PF00501">
    <property type="entry name" value="AMP-binding"/>
    <property type="match status" value="1"/>
</dbReference>
<dbReference type="PANTHER" id="PTHR43201">
    <property type="entry name" value="ACYL-COA SYNTHETASE"/>
    <property type="match status" value="1"/>
</dbReference>
<dbReference type="NCBIfam" id="NF038344">
    <property type="entry name" value="bile_CoA_BaiB"/>
    <property type="match status" value="1"/>
</dbReference>
<evidence type="ECO:0000259" key="3">
    <source>
        <dbReference type="Pfam" id="PF00501"/>
    </source>
</evidence>
<comment type="similarity">
    <text evidence="1">Belongs to the ATP-dependent AMP-binding enzyme family.</text>
</comment>
<evidence type="ECO:0000313" key="6">
    <source>
        <dbReference type="Proteomes" id="UP001305815"/>
    </source>
</evidence>
<protein>
    <submittedName>
        <fullName evidence="5">Acid-CoA ligase</fullName>
    </submittedName>
</protein>
<dbReference type="EMBL" id="AP027742">
    <property type="protein sequence ID" value="BDZ77818.1"/>
    <property type="molecule type" value="Genomic_DNA"/>
</dbReference>
<keyword evidence="2 5" id="KW-0436">Ligase</keyword>
<evidence type="ECO:0000256" key="2">
    <source>
        <dbReference type="ARBA" id="ARBA00022598"/>
    </source>
</evidence>
<organism evidence="5 6">
    <name type="scientific">Claveliimonas bilis</name>
    <dbReference type="NCBI Taxonomy" id="3028070"/>
    <lineage>
        <taxon>Bacteria</taxon>
        <taxon>Bacillati</taxon>
        <taxon>Bacillota</taxon>
        <taxon>Clostridia</taxon>
        <taxon>Lachnospirales</taxon>
        <taxon>Lachnospiraceae</taxon>
        <taxon>Claveliimonas</taxon>
    </lineage>
</organism>
<proteinExistence type="inferred from homology"/>
<feature type="domain" description="AMP-dependent synthetase/ligase" evidence="3">
    <location>
        <begin position="26"/>
        <end position="359"/>
    </location>
</feature>
<dbReference type="RefSeq" id="WP_316269051.1">
    <property type="nucleotide sequence ID" value="NZ_AP027744.1"/>
</dbReference>
<dbReference type="InterPro" id="IPR054986">
    <property type="entry name" value="Bile_CoA_ligase"/>
</dbReference>
<gene>
    <name evidence="5" type="ORF">Lac1_20010</name>
</gene>
<evidence type="ECO:0000256" key="1">
    <source>
        <dbReference type="ARBA" id="ARBA00006432"/>
    </source>
</evidence>
<accession>A0ABM8I9A5</accession>
<evidence type="ECO:0000313" key="5">
    <source>
        <dbReference type="EMBL" id="BDZ77818.1"/>
    </source>
</evidence>
<dbReference type="InterPro" id="IPR025110">
    <property type="entry name" value="AMP-bd_C"/>
</dbReference>
<name>A0ABM8I9A5_9FIRM</name>